<evidence type="ECO:0000313" key="2">
    <source>
        <dbReference type="EMBL" id="KAI6656881.1"/>
    </source>
</evidence>
<dbReference type="PANTHER" id="PTHR15673">
    <property type="entry name" value="IQ CALMODULIN-BINDING MOTIF CONTAINING PROTEIN 1"/>
    <property type="match status" value="1"/>
</dbReference>
<proteinExistence type="predicted"/>
<accession>A0AAV7K791</accession>
<dbReference type="InterPro" id="IPR028765">
    <property type="entry name" value="IQCB1"/>
</dbReference>
<dbReference type="GO" id="GO:0005929">
    <property type="term" value="C:cilium"/>
    <property type="evidence" value="ECO:0007669"/>
    <property type="project" value="TreeGrafter"/>
</dbReference>
<sequence length="532" mass="62029">MQDSIKVGEILHDTFTRLNSSEPVGISHIFCDLLKYYTTEPLSAGEQIILSHSLLEQGILDIVLDLLVTETIYLGIYVNLLTLTVTLLTTSKDPTIIQNKYNINESKLNKIVNSLFTAVHNALNAQLSDRADYLCPITGQCLSHLQSLAESFGSIRLMIISSPSFLYLIVRDDGTVTLPILSCLHSLLKISIDDLKTLKSNLVYNLLDQLILKLGQKDMKIASKSIQSIHILIFKCTQLQPDRLSKRYKGVSHVIKRWQGNDFDDILSEVIFKLDPSVRFEDERYTAASVIQAHWRGYHKRKRLIELRKVVISLQSRIRFKRWTSVFNRRCEKAKLLKYLMKSDQIMDYSIQQQTEVFKTVEKLPAYKIHKYFEKQRKMAAITIQNGWRCHKSKVLLLRLRKERGRLMETSAITIQREFRKYLLNQQKKFEIDQEIRNWRESYKSDWDHGVELLNEQQNKVTEILKQYYEDYPESCQRLQNCQDIVKNIKLSFDLLINTSKLPEPETDLKYSIPKTRTESLTKSKISKQGRT</sequence>
<gene>
    <name evidence="2" type="ORF">LOD99_16184</name>
</gene>
<comment type="caution">
    <text evidence="2">The sequence shown here is derived from an EMBL/GenBank/DDBJ whole genome shotgun (WGS) entry which is preliminary data.</text>
</comment>
<dbReference type="Gene3D" id="1.20.5.190">
    <property type="match status" value="2"/>
</dbReference>
<dbReference type="InterPro" id="IPR000048">
    <property type="entry name" value="IQ_motif_EF-hand-BS"/>
</dbReference>
<dbReference type="GO" id="GO:0060271">
    <property type="term" value="P:cilium assembly"/>
    <property type="evidence" value="ECO:0007669"/>
    <property type="project" value="InterPro"/>
</dbReference>
<dbReference type="PROSITE" id="PS50096">
    <property type="entry name" value="IQ"/>
    <property type="match status" value="1"/>
</dbReference>
<keyword evidence="3" id="KW-1185">Reference proteome</keyword>
<dbReference type="Pfam" id="PF00612">
    <property type="entry name" value="IQ"/>
    <property type="match status" value="2"/>
</dbReference>
<evidence type="ECO:0000256" key="1">
    <source>
        <dbReference type="SAM" id="MobiDB-lite"/>
    </source>
</evidence>
<reference evidence="2 3" key="1">
    <citation type="journal article" date="2023" name="BMC Biol.">
        <title>The compact genome of the sponge Oopsacas minuta (Hexactinellida) is lacking key metazoan core genes.</title>
        <authorList>
            <person name="Santini S."/>
            <person name="Schenkelaars Q."/>
            <person name="Jourda C."/>
            <person name="Duchesne M."/>
            <person name="Belahbib H."/>
            <person name="Rocher C."/>
            <person name="Selva M."/>
            <person name="Riesgo A."/>
            <person name="Vervoort M."/>
            <person name="Leys S.P."/>
            <person name="Kodjabachian L."/>
            <person name="Le Bivic A."/>
            <person name="Borchiellini C."/>
            <person name="Claverie J.M."/>
            <person name="Renard E."/>
        </authorList>
    </citation>
    <scope>NUCLEOTIDE SEQUENCE [LARGE SCALE GENOMIC DNA]</scope>
    <source>
        <strain evidence="2">SPO-2</strain>
    </source>
</reference>
<dbReference type="AlphaFoldDB" id="A0AAV7K791"/>
<dbReference type="PANTHER" id="PTHR15673:SF2">
    <property type="entry name" value="IQ CALMODULIN-BINDING MOTIF-CONTAINING PROTEIN 1"/>
    <property type="match status" value="1"/>
</dbReference>
<dbReference type="Proteomes" id="UP001165289">
    <property type="component" value="Unassembled WGS sequence"/>
</dbReference>
<dbReference type="GO" id="GO:0005516">
    <property type="term" value="F:calmodulin binding"/>
    <property type="evidence" value="ECO:0007669"/>
    <property type="project" value="InterPro"/>
</dbReference>
<evidence type="ECO:0000313" key="3">
    <source>
        <dbReference type="Proteomes" id="UP001165289"/>
    </source>
</evidence>
<dbReference type="CDD" id="cd23767">
    <property type="entry name" value="IQCD"/>
    <property type="match status" value="1"/>
</dbReference>
<dbReference type="EMBL" id="JAKMXF010000133">
    <property type="protein sequence ID" value="KAI6656881.1"/>
    <property type="molecule type" value="Genomic_DNA"/>
</dbReference>
<dbReference type="SMART" id="SM00015">
    <property type="entry name" value="IQ"/>
    <property type="match status" value="3"/>
</dbReference>
<feature type="region of interest" description="Disordered" evidence="1">
    <location>
        <begin position="507"/>
        <end position="532"/>
    </location>
</feature>
<protein>
    <submittedName>
        <fullName evidence="2">IQ calmodulin-binding motif-containing protein 1-like</fullName>
    </submittedName>
</protein>
<name>A0AAV7K791_9METZ</name>
<organism evidence="2 3">
    <name type="scientific">Oopsacas minuta</name>
    <dbReference type="NCBI Taxonomy" id="111878"/>
    <lineage>
        <taxon>Eukaryota</taxon>
        <taxon>Metazoa</taxon>
        <taxon>Porifera</taxon>
        <taxon>Hexactinellida</taxon>
        <taxon>Hexasterophora</taxon>
        <taxon>Lyssacinosida</taxon>
        <taxon>Leucopsacidae</taxon>
        <taxon>Oopsacas</taxon>
    </lineage>
</organism>